<dbReference type="RefSeq" id="WP_305005979.1">
    <property type="nucleotide sequence ID" value="NZ_JAUQSY010000004.1"/>
</dbReference>
<reference evidence="2" key="1">
    <citation type="submission" date="2023-07" db="EMBL/GenBank/DDBJ databases">
        <authorList>
            <person name="Kim M.K."/>
        </authorList>
    </citation>
    <scope>NUCLEOTIDE SEQUENCE</scope>
    <source>
        <strain evidence="2">ASUV-10-1</strain>
    </source>
</reference>
<gene>
    <name evidence="2" type="ORF">Q5H93_07975</name>
</gene>
<sequence>MLKPLRSASFYLLLVLLAVATTARAQTEYRPLLRLDVLNSGTLTDQTHVYFQQGATTGFDPSFDATKLTNPSGLNLASLAGGQQYAISGLPLLMPGVAYTVPLYLGVPAYGTYRFRVGEFVNLQTTQVYLRDAVLNTRTALALATTYTFSMTGTYVTSTRFSLEFTEEVLPDLVVTTNLLNPLTAYRNVTIRSGGYLRLQSDLHVTGTLTVEDGGALGTSYSASSSNIVHHILTGNTFTLQPGGFLVIGEEAGITRTGSSGSIQTAVRNFSTDARYSYFFFYNGPSRPVTGNGLPATVRELIPLTRLGNGLPPVSPGTLVLSQPVAITQTLNLGYNLDTDGHALTLKSTPTGGTAIISDINGRVFGDITVERAIDPSLNAGSGYRHFSNPLNSGSTFGLTATNFTPVVNAAYNGSATPSAVTPFPNLFTYDFTAIAGSPATSYSAFDRGWRALGIGDVAPVRGTGFIAHLPASAVVSFTGTLNEVSQAVPLPANPDATAGWVLLGNPFVAPLDGRLITRPASVPAAFYVFETTGAYAGRYRAYVNGLGASPLIPVGQGFFMSQDAGAGAATLTIPTAARVNAYSAATPTLHRPAADLRPQLQLRLSGHGSTDDLYLYAETGATPAFDAAFDARKLPSPGQVELATLAGNELLSIDGRPALAASQLLTVPLHVATPRPGPYTLRAEALLNLTATPVFLLDARTGQRIDLRQQPEYAFSTTATEPATGRFTLQLGAAAPTATAAELLSAAISLYPNPAHASVTVSGLPPTAGSLTLIDALGRTALRRELTAATAGSLILPTTGQAPGVYTLRLATAAAVVTKRVAIE</sequence>
<evidence type="ECO:0000256" key="1">
    <source>
        <dbReference type="SAM" id="SignalP"/>
    </source>
</evidence>
<dbReference type="NCBIfam" id="TIGR04183">
    <property type="entry name" value="Por_Secre_tail"/>
    <property type="match status" value="1"/>
</dbReference>
<feature type="signal peptide" evidence="1">
    <location>
        <begin position="1"/>
        <end position="25"/>
    </location>
</feature>
<accession>A0ABT9B931</accession>
<proteinExistence type="predicted"/>
<name>A0ABT9B931_9BACT</name>
<keyword evidence="3" id="KW-1185">Reference proteome</keyword>
<keyword evidence="1" id="KW-0732">Signal</keyword>
<feature type="chain" id="PRO_5046627705" evidence="1">
    <location>
        <begin position="26"/>
        <end position="825"/>
    </location>
</feature>
<evidence type="ECO:0000313" key="3">
    <source>
        <dbReference type="Proteomes" id="UP001176429"/>
    </source>
</evidence>
<protein>
    <submittedName>
        <fullName evidence="2">T9SS type A sorting domain-containing protein</fullName>
    </submittedName>
</protein>
<dbReference type="EMBL" id="JAUQSY010000004">
    <property type="protein sequence ID" value="MDO7874667.1"/>
    <property type="molecule type" value="Genomic_DNA"/>
</dbReference>
<dbReference type="Proteomes" id="UP001176429">
    <property type="component" value="Unassembled WGS sequence"/>
</dbReference>
<evidence type="ECO:0000313" key="2">
    <source>
        <dbReference type="EMBL" id="MDO7874667.1"/>
    </source>
</evidence>
<comment type="caution">
    <text evidence="2">The sequence shown here is derived from an EMBL/GenBank/DDBJ whole genome shotgun (WGS) entry which is preliminary data.</text>
</comment>
<dbReference type="InterPro" id="IPR026444">
    <property type="entry name" value="Secre_tail"/>
</dbReference>
<organism evidence="2 3">
    <name type="scientific">Hymenobacter aranciens</name>
    <dbReference type="NCBI Taxonomy" id="3063996"/>
    <lineage>
        <taxon>Bacteria</taxon>
        <taxon>Pseudomonadati</taxon>
        <taxon>Bacteroidota</taxon>
        <taxon>Cytophagia</taxon>
        <taxon>Cytophagales</taxon>
        <taxon>Hymenobacteraceae</taxon>
        <taxon>Hymenobacter</taxon>
    </lineage>
</organism>